<protein>
    <submittedName>
        <fullName evidence="2">Uncharacterized protein</fullName>
    </submittedName>
</protein>
<feature type="compositionally biased region" description="Basic and acidic residues" evidence="1">
    <location>
        <begin position="41"/>
        <end position="53"/>
    </location>
</feature>
<evidence type="ECO:0000313" key="2">
    <source>
        <dbReference type="EMBL" id="AFK72969.1"/>
    </source>
</evidence>
<keyword evidence="2" id="KW-0614">Plasmid</keyword>
<dbReference type="EMBL" id="CP003589">
    <property type="protein sequence ID" value="AFK72969.1"/>
    <property type="molecule type" value="Genomic_DNA"/>
</dbReference>
<feature type="compositionally biased region" description="Basic and acidic residues" evidence="1">
    <location>
        <begin position="16"/>
        <end position="30"/>
    </location>
</feature>
<reference evidence="2 3" key="1">
    <citation type="journal article" date="2012" name="J. Bacteriol.">
        <title>Complete Genome Sequence of the Naphthalene-Degrading Pseudomonas putida Strain ND6.</title>
        <authorList>
            <person name="Li S."/>
            <person name="Zhao H."/>
            <person name="Li Y."/>
            <person name="Niu S."/>
            <person name="Cai B."/>
        </authorList>
    </citation>
    <scope>NUCLEOTIDE SEQUENCE [LARGE SCALE GENOMIC DNA]</scope>
    <source>
        <strain evidence="2 3">ND6</strain>
        <plasmid evidence="2 3">pND6-2</plasmid>
    </source>
</reference>
<organism evidence="2 3">
    <name type="scientific">Pseudomonas putida ND6</name>
    <dbReference type="NCBI Taxonomy" id="231023"/>
    <lineage>
        <taxon>Bacteria</taxon>
        <taxon>Pseudomonadati</taxon>
        <taxon>Pseudomonadota</taxon>
        <taxon>Gammaproteobacteria</taxon>
        <taxon>Pseudomonadales</taxon>
        <taxon>Pseudomonadaceae</taxon>
        <taxon>Pseudomonas</taxon>
    </lineage>
</organism>
<proteinExistence type="predicted"/>
<name>I3V5E8_PSEPU</name>
<geneLocation type="plasmid" evidence="2 3">
    <name>pND6-2</name>
</geneLocation>
<accession>I3V5E8</accession>
<dbReference type="AlphaFoldDB" id="I3V5E8"/>
<dbReference type="HOGENOM" id="CLU_2938247_0_0_6"/>
<dbReference type="Proteomes" id="UP000005268">
    <property type="component" value="Plasmid pND6-2"/>
</dbReference>
<evidence type="ECO:0000313" key="3">
    <source>
        <dbReference type="Proteomes" id="UP000005268"/>
    </source>
</evidence>
<dbReference type="KEGG" id="ppi:YSA_p00045"/>
<evidence type="ECO:0000256" key="1">
    <source>
        <dbReference type="SAM" id="MobiDB-lite"/>
    </source>
</evidence>
<feature type="region of interest" description="Disordered" evidence="1">
    <location>
        <begin position="1"/>
        <end position="60"/>
    </location>
</feature>
<sequence>MGARKPFDQRQPTICIKKDQARFESSERHNNGGNLLVPKVPKRDDAYENKDDNPEQLISI</sequence>
<gene>
    <name evidence="2" type="ORF">YSA_p00045</name>
</gene>